<proteinExistence type="predicted"/>
<keyword evidence="1" id="KW-0687">Ribonucleoprotein</keyword>
<gene>
    <name evidence="1" type="ORF">MJ1_0254</name>
</gene>
<dbReference type="KEGG" id="naer:MJ1_0254"/>
<name>A0A915SXZ6_9ARCH</name>
<dbReference type="GO" id="GO:1990904">
    <property type="term" value="C:ribonucleoprotein complex"/>
    <property type="evidence" value="ECO:0007669"/>
    <property type="project" value="UniProtKB-KW"/>
</dbReference>
<dbReference type="AlphaFoldDB" id="A0A915SXZ6"/>
<reference evidence="2" key="1">
    <citation type="journal article" date="2022" name="Int. J. Syst. Evol. Microbiol.">
        <title>Nanobdella aerobiophila gen. nov., sp. nov., a thermoacidophilic, obligate ectosymbiotic archaeon, and proposal of Nanobdellaceae fam. nov., Nanobdellales ord. nov. and Nanobdellia class. nov.</title>
        <authorList>
            <person name="Kato S."/>
            <person name="Ogasawara A."/>
            <person name="Itoh T."/>
            <person name="Sakai H.D."/>
            <person name="Shimizu M."/>
            <person name="Yuki M."/>
            <person name="Kaneko M."/>
            <person name="Takashina T."/>
            <person name="Ohkuma M."/>
        </authorList>
    </citation>
    <scope>NUCLEOTIDE SEQUENCE [LARGE SCALE GENOMIC DNA]</scope>
    <source>
        <strain evidence="2">MJ1</strain>
    </source>
</reference>
<evidence type="ECO:0000313" key="2">
    <source>
        <dbReference type="Proteomes" id="UP001055553"/>
    </source>
</evidence>
<dbReference type="Proteomes" id="UP001055553">
    <property type="component" value="Chromosome"/>
</dbReference>
<protein>
    <submittedName>
        <fullName evidence="1">H/ACA ribonucleoprotein complex subunit</fullName>
    </submittedName>
</protein>
<dbReference type="EMBL" id="AP019769">
    <property type="protein sequence ID" value="BBL45425.1"/>
    <property type="molecule type" value="Genomic_DNA"/>
</dbReference>
<keyword evidence="2" id="KW-1185">Reference proteome</keyword>
<dbReference type="RefSeq" id="WP_258393457.1">
    <property type="nucleotide sequence ID" value="NZ_AP019769.1"/>
</dbReference>
<accession>A0A915SXZ6</accession>
<sequence length="115" mass="13561">MNKDSTTVYIGDIKNDLEELKRRGYSIKDILKKGIEFIKMEEKVPYSISELDQSIKELKNQVEMMQQFNLSVIMLNKSITRLNKTMIRMKRKKKPKEIKEKKKGLIRRLISSLVG</sequence>
<organism evidence="1 2">
    <name type="scientific">Nanobdella aerobiophila</name>
    <dbReference type="NCBI Taxonomy" id="2586965"/>
    <lineage>
        <taxon>Archaea</taxon>
        <taxon>Nanobdellota</taxon>
        <taxon>Nanobdellia</taxon>
        <taxon>Nanobdellales</taxon>
        <taxon>Nanobdellaceae</taxon>
        <taxon>Nanobdella</taxon>
    </lineage>
</organism>
<dbReference type="GeneID" id="74568205"/>
<evidence type="ECO:0000313" key="1">
    <source>
        <dbReference type="EMBL" id="BBL45425.1"/>
    </source>
</evidence>